<dbReference type="PROSITE" id="PS00154">
    <property type="entry name" value="ATPASE_E1_E2"/>
    <property type="match status" value="1"/>
</dbReference>
<evidence type="ECO:0000256" key="9">
    <source>
        <dbReference type="ARBA" id="ARBA00022967"/>
    </source>
</evidence>
<dbReference type="PRINTS" id="PR00120">
    <property type="entry name" value="HATPASE"/>
</dbReference>
<name>A0A9D1M048_9FIRM</name>
<sequence length="874" mass="96988">MWHTKSAEEVIKELKSNWNLGLSKENVDIRRQEFGFNKLKEKPKEKLWVKFLKQFQDFMILILIIASIISAVVSYIEGSHDYFDSIIIIAIVVLNAIMGLIQEAKAEKSLEALKKMSAPVAKVRRNGNIEIIKGEEIVPGDIILLEAGNYVPADCRLLKTCELKIEESSLTGETNGVSKDANAILGEKCSIGDMINTAFGSTIVIEGHGEGIVTEIGMETKVGRIANMIMTNETPQTPIQKKLEEVGKILGWACLGICIFIFFIGLLKQITPLEMFMTSVGLAVAAIPEGLPAIVTIMLSIGVTKMAKKNAIIRRLPAVETLGSSQIICSDKTGTLTQNKMKVRKITGDEKKVLEFATLCTNCEVNKENKINGEATEVSIARAALEKGIQRKELEKNYPRVEEIPFDSKRKLMTTIHQLPNGMFRIITKGAPDILLDSCQKYEYNKNIFTLTESEKEKIKKQNIKMAEEALRVLAVAYRDIKEIPTKIEAKGIERELTFIGLIGMMDPPREGVKEAVATCRRAGIKTVMITGDHIVTAKAIAKELGILKENDMAISGKELDQMDQKSLERNIVKYSVFARVSPEHKVRIVTAFQNMGKVVAMTGDGVNDAPALKKADIGIAMGITGTDVAKNAADMILTDDNFTTIVEAVKQGRNIFANIKKAIHFLIATNIGEIVTILVGLLLGMKTPLLAIQLLWINLVTDSLPAIALGLEPFQKELMNHKPRDIKESVFADGLWGKIISEGMMIGLLTIITFSIGNHFYGIEVARTMAFISLGMIELIHSFNIKSEESIFKIGIFENKYLLGAFLLGMILQIGILWIPSFANIFKLVPLNQVQWIYTILISCMPVVIIEIQKKVNELRFGKVVYEYNRSNL</sequence>
<keyword evidence="9" id="KW-1278">Translocase</keyword>
<dbReference type="InterPro" id="IPR006408">
    <property type="entry name" value="P-type_ATPase_IIB"/>
</dbReference>
<keyword evidence="5 12" id="KW-0812">Transmembrane</keyword>
<dbReference type="SFLD" id="SFLDF00027">
    <property type="entry name" value="p-type_atpase"/>
    <property type="match status" value="1"/>
</dbReference>
<dbReference type="InterPro" id="IPR004014">
    <property type="entry name" value="ATPase_P-typ_cation-transptr_N"/>
</dbReference>
<evidence type="ECO:0000256" key="2">
    <source>
        <dbReference type="ARBA" id="ARBA00005675"/>
    </source>
</evidence>
<keyword evidence="8" id="KW-0067">ATP-binding</keyword>
<reference evidence="14" key="2">
    <citation type="journal article" date="2021" name="PeerJ">
        <title>Extensive microbial diversity within the chicken gut microbiome revealed by metagenomics and culture.</title>
        <authorList>
            <person name="Gilroy R."/>
            <person name="Ravi A."/>
            <person name="Getino M."/>
            <person name="Pursley I."/>
            <person name="Horton D.L."/>
            <person name="Alikhan N.F."/>
            <person name="Baker D."/>
            <person name="Gharbi K."/>
            <person name="Hall N."/>
            <person name="Watson M."/>
            <person name="Adriaenssens E.M."/>
            <person name="Foster-Nyarko E."/>
            <person name="Jarju S."/>
            <person name="Secka A."/>
            <person name="Antonio M."/>
            <person name="Oren A."/>
            <person name="Chaudhuri R.R."/>
            <person name="La Ragione R."/>
            <person name="Hildebrand F."/>
            <person name="Pallen M.J."/>
        </authorList>
    </citation>
    <scope>NUCLEOTIDE SEQUENCE</scope>
    <source>
        <strain evidence="14">CHK195-15760</strain>
    </source>
</reference>
<comment type="similarity">
    <text evidence="2">Belongs to the cation transport ATPase (P-type) (TC 3.A.3) family. Type IIA subfamily.</text>
</comment>
<dbReference type="InterPro" id="IPR008250">
    <property type="entry name" value="ATPase_P-typ_transduc_dom_A_sf"/>
</dbReference>
<dbReference type="InterPro" id="IPR001757">
    <property type="entry name" value="P_typ_ATPase"/>
</dbReference>
<feature type="transmembrane region" description="Helical" evidence="12">
    <location>
        <begin position="249"/>
        <end position="267"/>
    </location>
</feature>
<dbReference type="SUPFAM" id="SSF56784">
    <property type="entry name" value="HAD-like"/>
    <property type="match status" value="1"/>
</dbReference>
<feature type="transmembrane region" description="Helical" evidence="12">
    <location>
        <begin position="58"/>
        <end position="76"/>
    </location>
</feature>
<proteinExistence type="inferred from homology"/>
<dbReference type="SFLD" id="SFLDS00003">
    <property type="entry name" value="Haloacid_Dehalogenase"/>
    <property type="match status" value="1"/>
</dbReference>
<evidence type="ECO:0000313" key="14">
    <source>
        <dbReference type="EMBL" id="HIU51138.1"/>
    </source>
</evidence>
<dbReference type="InterPro" id="IPR044492">
    <property type="entry name" value="P_typ_ATPase_HD_dom"/>
</dbReference>
<dbReference type="InterPro" id="IPR018303">
    <property type="entry name" value="ATPase_P-typ_P_site"/>
</dbReference>
<evidence type="ECO:0000256" key="12">
    <source>
        <dbReference type="SAM" id="Phobius"/>
    </source>
</evidence>
<evidence type="ECO:0000256" key="3">
    <source>
        <dbReference type="ARBA" id="ARBA00012790"/>
    </source>
</evidence>
<feature type="transmembrane region" description="Helical" evidence="12">
    <location>
        <begin position="279"/>
        <end position="304"/>
    </location>
</feature>
<dbReference type="InterPro" id="IPR023214">
    <property type="entry name" value="HAD_sf"/>
</dbReference>
<evidence type="ECO:0000256" key="8">
    <source>
        <dbReference type="ARBA" id="ARBA00022840"/>
    </source>
</evidence>
<dbReference type="InterPro" id="IPR023298">
    <property type="entry name" value="ATPase_P-typ_TM_dom_sf"/>
</dbReference>
<dbReference type="Gene3D" id="2.70.150.10">
    <property type="entry name" value="Calcium-transporting ATPase, cytoplasmic transduction domain A"/>
    <property type="match status" value="1"/>
</dbReference>
<feature type="transmembrane region" description="Helical" evidence="12">
    <location>
        <begin position="664"/>
        <end position="685"/>
    </location>
</feature>
<dbReference type="SUPFAM" id="SSF81653">
    <property type="entry name" value="Calcium ATPase, transduction domain A"/>
    <property type="match status" value="1"/>
</dbReference>
<dbReference type="Pfam" id="PF00689">
    <property type="entry name" value="Cation_ATPase_C"/>
    <property type="match status" value="1"/>
</dbReference>
<dbReference type="NCBIfam" id="TIGR01517">
    <property type="entry name" value="ATPase-IIB_Ca"/>
    <property type="match status" value="1"/>
</dbReference>
<organism evidence="14 15">
    <name type="scientific">Candidatus Merdicola faecigallinarum</name>
    <dbReference type="NCBI Taxonomy" id="2840862"/>
    <lineage>
        <taxon>Bacteria</taxon>
        <taxon>Bacillati</taxon>
        <taxon>Bacillota</taxon>
        <taxon>Clostridia</taxon>
        <taxon>Candidatus Merdicola</taxon>
    </lineage>
</organism>
<accession>A0A9D1M048</accession>
<dbReference type="PANTHER" id="PTHR42861">
    <property type="entry name" value="CALCIUM-TRANSPORTING ATPASE"/>
    <property type="match status" value="1"/>
</dbReference>
<dbReference type="FunFam" id="3.40.50.1000:FF:000028">
    <property type="entry name" value="Calcium-transporting P-type ATPase, putative"/>
    <property type="match status" value="1"/>
</dbReference>
<evidence type="ECO:0000256" key="10">
    <source>
        <dbReference type="ARBA" id="ARBA00022989"/>
    </source>
</evidence>
<dbReference type="InterPro" id="IPR023299">
    <property type="entry name" value="ATPase_P-typ_cyto_dom_N"/>
</dbReference>
<protein>
    <recommendedName>
        <fullName evidence="3">P-type Ca(2+) transporter</fullName>
        <ecNumber evidence="3">7.2.2.10</ecNumber>
    </recommendedName>
</protein>
<keyword evidence="4" id="KW-0813">Transport</keyword>
<dbReference type="Gene3D" id="3.40.1110.10">
    <property type="entry name" value="Calcium-transporting ATPase, cytoplasmic domain N"/>
    <property type="match status" value="1"/>
</dbReference>
<evidence type="ECO:0000256" key="1">
    <source>
        <dbReference type="ARBA" id="ARBA00004141"/>
    </source>
</evidence>
<dbReference type="Pfam" id="PF00122">
    <property type="entry name" value="E1-E2_ATPase"/>
    <property type="match status" value="1"/>
</dbReference>
<dbReference type="InterPro" id="IPR059000">
    <property type="entry name" value="ATPase_P-type_domA"/>
</dbReference>
<comment type="subcellular location">
    <subcellularLocation>
        <location evidence="1">Membrane</location>
        <topology evidence="1">Multi-pass membrane protein</topology>
    </subcellularLocation>
</comment>
<keyword evidence="11 12" id="KW-0472">Membrane</keyword>
<evidence type="ECO:0000256" key="5">
    <source>
        <dbReference type="ARBA" id="ARBA00022692"/>
    </source>
</evidence>
<evidence type="ECO:0000256" key="7">
    <source>
        <dbReference type="ARBA" id="ARBA00022837"/>
    </source>
</evidence>
<keyword evidence="4" id="KW-0109">Calcium transport</keyword>
<keyword evidence="7" id="KW-0106">Calcium</keyword>
<dbReference type="EC" id="7.2.2.10" evidence="3"/>
<dbReference type="NCBIfam" id="TIGR01494">
    <property type="entry name" value="ATPase_P-type"/>
    <property type="match status" value="4"/>
</dbReference>
<reference evidence="14" key="1">
    <citation type="submission" date="2020-10" db="EMBL/GenBank/DDBJ databases">
        <authorList>
            <person name="Gilroy R."/>
        </authorList>
    </citation>
    <scope>NUCLEOTIDE SEQUENCE</scope>
    <source>
        <strain evidence="14">CHK195-15760</strain>
    </source>
</reference>
<evidence type="ECO:0000313" key="15">
    <source>
        <dbReference type="Proteomes" id="UP000824093"/>
    </source>
</evidence>
<feature type="transmembrane region" description="Helical" evidence="12">
    <location>
        <begin position="82"/>
        <end position="101"/>
    </location>
</feature>
<dbReference type="PRINTS" id="PR00119">
    <property type="entry name" value="CATATPASE"/>
</dbReference>
<dbReference type="AlphaFoldDB" id="A0A9D1M048"/>
<dbReference type="Pfam" id="PF00690">
    <property type="entry name" value="Cation_ATPase_N"/>
    <property type="match status" value="1"/>
</dbReference>
<dbReference type="SUPFAM" id="SSF81665">
    <property type="entry name" value="Calcium ATPase, transmembrane domain M"/>
    <property type="match status" value="1"/>
</dbReference>
<feature type="transmembrane region" description="Helical" evidence="12">
    <location>
        <begin position="802"/>
        <end position="824"/>
    </location>
</feature>
<dbReference type="GO" id="GO:0016887">
    <property type="term" value="F:ATP hydrolysis activity"/>
    <property type="evidence" value="ECO:0007669"/>
    <property type="project" value="InterPro"/>
</dbReference>
<feature type="domain" description="Cation-transporting P-type ATPase N-terminal" evidence="13">
    <location>
        <begin position="1"/>
        <end position="75"/>
    </location>
</feature>
<keyword evidence="6" id="KW-0547">Nucleotide-binding</keyword>
<feature type="transmembrane region" description="Helical" evidence="12">
    <location>
        <begin position="836"/>
        <end position="853"/>
    </location>
</feature>
<dbReference type="FunFam" id="3.40.50.1000:FF:000001">
    <property type="entry name" value="Phospholipid-transporting ATPase IC"/>
    <property type="match status" value="1"/>
</dbReference>
<dbReference type="SFLD" id="SFLDG00002">
    <property type="entry name" value="C1.7:_P-type_atpase_like"/>
    <property type="match status" value="1"/>
</dbReference>
<dbReference type="GO" id="GO:0016020">
    <property type="term" value="C:membrane"/>
    <property type="evidence" value="ECO:0007669"/>
    <property type="project" value="UniProtKB-SubCell"/>
</dbReference>
<evidence type="ECO:0000256" key="6">
    <source>
        <dbReference type="ARBA" id="ARBA00022741"/>
    </source>
</evidence>
<feature type="transmembrane region" description="Helical" evidence="12">
    <location>
        <begin position="736"/>
        <end position="755"/>
    </location>
</feature>
<keyword evidence="4" id="KW-0406">Ion transport</keyword>
<dbReference type="SMART" id="SM00831">
    <property type="entry name" value="Cation_ATPase_N"/>
    <property type="match status" value="1"/>
</dbReference>
<dbReference type="GO" id="GO:0005388">
    <property type="term" value="F:P-type calcium transporter activity"/>
    <property type="evidence" value="ECO:0007669"/>
    <property type="project" value="UniProtKB-EC"/>
</dbReference>
<evidence type="ECO:0000256" key="11">
    <source>
        <dbReference type="ARBA" id="ARBA00023136"/>
    </source>
</evidence>
<evidence type="ECO:0000259" key="13">
    <source>
        <dbReference type="SMART" id="SM00831"/>
    </source>
</evidence>
<dbReference type="Gene3D" id="3.40.50.1000">
    <property type="entry name" value="HAD superfamily/HAD-like"/>
    <property type="match status" value="1"/>
</dbReference>
<dbReference type="InterPro" id="IPR036412">
    <property type="entry name" value="HAD-like_sf"/>
</dbReference>
<evidence type="ECO:0000256" key="4">
    <source>
        <dbReference type="ARBA" id="ARBA00022568"/>
    </source>
</evidence>
<comment type="caution">
    <text evidence="14">The sequence shown here is derived from an EMBL/GenBank/DDBJ whole genome shotgun (WGS) entry which is preliminary data.</text>
</comment>
<dbReference type="EMBL" id="DVNH01000006">
    <property type="protein sequence ID" value="HIU51138.1"/>
    <property type="molecule type" value="Genomic_DNA"/>
</dbReference>
<gene>
    <name evidence="14" type="ORF">IAB70_00705</name>
</gene>
<dbReference type="InterPro" id="IPR006068">
    <property type="entry name" value="ATPase_P-typ_cation-transptr_C"/>
</dbReference>
<dbReference type="Gene3D" id="1.20.1110.10">
    <property type="entry name" value="Calcium-transporting ATPase, transmembrane domain"/>
    <property type="match status" value="2"/>
</dbReference>
<dbReference type="GO" id="GO:0005524">
    <property type="term" value="F:ATP binding"/>
    <property type="evidence" value="ECO:0007669"/>
    <property type="project" value="UniProtKB-KW"/>
</dbReference>
<dbReference type="Proteomes" id="UP000824093">
    <property type="component" value="Unassembled WGS sequence"/>
</dbReference>
<keyword evidence="10 12" id="KW-1133">Transmembrane helix</keyword>
<dbReference type="Pfam" id="PF13246">
    <property type="entry name" value="Cation_ATPase"/>
    <property type="match status" value="1"/>
</dbReference>